<comment type="caution">
    <text evidence="2">The sequence shown here is derived from an EMBL/GenBank/DDBJ whole genome shotgun (WGS) entry which is preliminary data.</text>
</comment>
<dbReference type="EMBL" id="JAYKXN010000006">
    <property type="protein sequence ID" value="KAK7278266.1"/>
    <property type="molecule type" value="Genomic_DNA"/>
</dbReference>
<reference evidence="2 3" key="1">
    <citation type="submission" date="2024-01" db="EMBL/GenBank/DDBJ databases">
        <title>The genomes of 5 underutilized Papilionoideae crops provide insights into root nodulation and disease resistance.</title>
        <authorList>
            <person name="Yuan L."/>
        </authorList>
    </citation>
    <scope>NUCLEOTIDE SEQUENCE [LARGE SCALE GENOMIC DNA]</scope>
    <source>
        <strain evidence="2">LY-2023</strain>
        <tissue evidence="2">Leaf</tissue>
    </source>
</reference>
<evidence type="ECO:0000313" key="2">
    <source>
        <dbReference type="EMBL" id="KAK7278266.1"/>
    </source>
</evidence>
<keyword evidence="1" id="KW-1133">Transmembrane helix</keyword>
<protein>
    <submittedName>
        <fullName evidence="2">Uncharacterized protein</fullName>
    </submittedName>
</protein>
<organism evidence="2 3">
    <name type="scientific">Clitoria ternatea</name>
    <name type="common">Butterfly pea</name>
    <dbReference type="NCBI Taxonomy" id="43366"/>
    <lineage>
        <taxon>Eukaryota</taxon>
        <taxon>Viridiplantae</taxon>
        <taxon>Streptophyta</taxon>
        <taxon>Embryophyta</taxon>
        <taxon>Tracheophyta</taxon>
        <taxon>Spermatophyta</taxon>
        <taxon>Magnoliopsida</taxon>
        <taxon>eudicotyledons</taxon>
        <taxon>Gunneridae</taxon>
        <taxon>Pentapetalae</taxon>
        <taxon>rosids</taxon>
        <taxon>fabids</taxon>
        <taxon>Fabales</taxon>
        <taxon>Fabaceae</taxon>
        <taxon>Papilionoideae</taxon>
        <taxon>50 kb inversion clade</taxon>
        <taxon>NPAAA clade</taxon>
        <taxon>indigoferoid/millettioid clade</taxon>
        <taxon>Phaseoleae</taxon>
        <taxon>Clitoria</taxon>
    </lineage>
</organism>
<evidence type="ECO:0000256" key="1">
    <source>
        <dbReference type="SAM" id="Phobius"/>
    </source>
</evidence>
<evidence type="ECO:0000313" key="3">
    <source>
        <dbReference type="Proteomes" id="UP001359559"/>
    </source>
</evidence>
<dbReference type="AlphaFoldDB" id="A0AAN9FNS7"/>
<keyword evidence="1" id="KW-0472">Membrane</keyword>
<proteinExistence type="predicted"/>
<gene>
    <name evidence="2" type="ORF">RJT34_23292</name>
</gene>
<accession>A0AAN9FNS7</accession>
<dbReference type="Proteomes" id="UP001359559">
    <property type="component" value="Unassembled WGS sequence"/>
</dbReference>
<feature type="transmembrane region" description="Helical" evidence="1">
    <location>
        <begin position="26"/>
        <end position="48"/>
    </location>
</feature>
<sequence length="79" mass="8824">MHAYHSLEANPSVCILSKALAVTKLIFSKLLLCASVFEVFFFPLVFALPLSLSKLLERSVAFESYTRALSSLPLLDTRF</sequence>
<keyword evidence="3" id="KW-1185">Reference proteome</keyword>
<name>A0AAN9FNS7_CLITE</name>
<keyword evidence="1" id="KW-0812">Transmembrane</keyword>